<dbReference type="STRING" id="767519.SAMN05216559_1757"/>
<protein>
    <submittedName>
        <fullName evidence="1">Uncharacterized protein</fullName>
    </submittedName>
</protein>
<dbReference type="Proteomes" id="UP000199062">
    <property type="component" value="Unassembled WGS sequence"/>
</dbReference>
<evidence type="ECO:0000313" key="2">
    <source>
        <dbReference type="Proteomes" id="UP000199062"/>
    </source>
</evidence>
<sequence length="253" mass="27634">MFTKSHSRRYLLLALLLLLTAVAGVRIADVADSHSVPAKTASSSTEAEALSAIHRTANMDHTVKGRTSDSASPTVTEHKLRIDNSRERYLMVLQEVNSTGSIQWASAQFGTEGSGWTNENYSGSGNWHEAHSLRYTGPMSIVAPAPIRQTELSVLSSNQTTLVLQAGNDTAVNSAVTGVSAFDLPQSYNSTLTIVIDRQNQTLSRIAVDSVGEKQNRSFRLVYRYVDVGETRVERPRGTQFSMKEIIGDIVYG</sequence>
<dbReference type="EMBL" id="FOZK01000002">
    <property type="protein sequence ID" value="SFR97005.1"/>
    <property type="molecule type" value="Genomic_DNA"/>
</dbReference>
<evidence type="ECO:0000313" key="1">
    <source>
        <dbReference type="EMBL" id="SFR97005.1"/>
    </source>
</evidence>
<reference evidence="1 2" key="1">
    <citation type="submission" date="2016-10" db="EMBL/GenBank/DDBJ databases">
        <authorList>
            <person name="de Groot N.N."/>
        </authorList>
    </citation>
    <scope>NUCLEOTIDE SEQUENCE [LARGE SCALE GENOMIC DNA]</scope>
    <source>
        <strain evidence="1 2">CGMCC 1.10457</strain>
    </source>
</reference>
<gene>
    <name evidence="1" type="ORF">SAMN05216559_1757</name>
</gene>
<proteinExistence type="predicted"/>
<name>A0A1I6L0L6_9EURY</name>
<organism evidence="1 2">
    <name type="scientific">Halomicrobium zhouii</name>
    <dbReference type="NCBI Taxonomy" id="767519"/>
    <lineage>
        <taxon>Archaea</taxon>
        <taxon>Methanobacteriati</taxon>
        <taxon>Methanobacteriota</taxon>
        <taxon>Stenosarchaea group</taxon>
        <taxon>Halobacteria</taxon>
        <taxon>Halobacteriales</taxon>
        <taxon>Haloarculaceae</taxon>
        <taxon>Halomicrobium</taxon>
    </lineage>
</organism>
<keyword evidence="2" id="KW-1185">Reference proteome</keyword>
<accession>A0A1I6L0L6</accession>
<dbReference type="AlphaFoldDB" id="A0A1I6L0L6"/>